<comment type="caution">
    <text evidence="1">The sequence shown here is derived from an EMBL/GenBank/DDBJ whole genome shotgun (WGS) entry which is preliminary data.</text>
</comment>
<keyword evidence="2" id="KW-1185">Reference proteome</keyword>
<gene>
    <name evidence="1" type="primary">ytzI</name>
    <name evidence="1" type="ORF">DYI25_12815</name>
</gene>
<dbReference type="EMBL" id="QTKX01000001">
    <property type="protein sequence ID" value="MBS8265329.1"/>
    <property type="molecule type" value="Genomic_DNA"/>
</dbReference>
<evidence type="ECO:0000313" key="2">
    <source>
        <dbReference type="Proteomes" id="UP000761411"/>
    </source>
</evidence>
<evidence type="ECO:0000313" key="1">
    <source>
        <dbReference type="EMBL" id="MBS8265329.1"/>
    </source>
</evidence>
<dbReference type="RefSeq" id="WP_102263963.1">
    <property type="nucleotide sequence ID" value="NZ_QTKX01000001.1"/>
</dbReference>
<accession>A0A944GX47</accession>
<dbReference type="NCBIfam" id="NF033232">
    <property type="entry name" value="small_YtzI"/>
    <property type="match status" value="1"/>
</dbReference>
<dbReference type="AlphaFoldDB" id="A0A944GX47"/>
<reference evidence="1 2" key="1">
    <citation type="journal article" date="2021" name="Microorganisms">
        <title>Bacterial Dimethylsulfoniopropionate Biosynthesis in the East China Sea.</title>
        <authorList>
            <person name="Liu J."/>
            <person name="Zhang Y."/>
            <person name="Liu J."/>
            <person name="Zhong H."/>
            <person name="Williams B.T."/>
            <person name="Zheng Y."/>
            <person name="Curson A.R.J."/>
            <person name="Sun C."/>
            <person name="Sun H."/>
            <person name="Song D."/>
            <person name="Wagner Mackenzie B."/>
            <person name="Bermejo Martinez A."/>
            <person name="Todd J.D."/>
            <person name="Zhang X.H."/>
        </authorList>
    </citation>
    <scope>NUCLEOTIDE SEQUENCE [LARGE SCALE GENOMIC DNA]</scope>
    <source>
        <strain evidence="1 2">ESS08</strain>
    </source>
</reference>
<sequence length="50" mass="5663">MYTVLIISVIIVIIVLILSVVTTSKAYQYKHTVDPIDENSTHEDSNDENK</sequence>
<proteinExistence type="predicted"/>
<dbReference type="Proteomes" id="UP000761411">
    <property type="component" value="Unassembled WGS sequence"/>
</dbReference>
<organism evidence="1 2">
    <name type="scientific">Mesobacillus boroniphilus</name>
    <dbReference type="NCBI Taxonomy" id="308892"/>
    <lineage>
        <taxon>Bacteria</taxon>
        <taxon>Bacillati</taxon>
        <taxon>Bacillota</taxon>
        <taxon>Bacilli</taxon>
        <taxon>Bacillales</taxon>
        <taxon>Bacillaceae</taxon>
        <taxon>Mesobacillus</taxon>
    </lineage>
</organism>
<dbReference type="InterPro" id="IPR047753">
    <property type="entry name" value="YtzI-like"/>
</dbReference>
<name>A0A944GX47_9BACI</name>
<protein>
    <submittedName>
        <fullName evidence="1">YtzI protein</fullName>
    </submittedName>
</protein>